<organism evidence="1 2">
    <name type="scientific">Nocardiopsis gilva YIM 90087</name>
    <dbReference type="NCBI Taxonomy" id="1235441"/>
    <lineage>
        <taxon>Bacteria</taxon>
        <taxon>Bacillati</taxon>
        <taxon>Actinomycetota</taxon>
        <taxon>Actinomycetes</taxon>
        <taxon>Streptosporangiales</taxon>
        <taxon>Nocardiopsidaceae</taxon>
        <taxon>Nocardiopsis</taxon>
    </lineage>
</organism>
<dbReference type="InterPro" id="IPR052036">
    <property type="entry name" value="Hydrolase/PRTase-associated"/>
</dbReference>
<dbReference type="CDD" id="cd14728">
    <property type="entry name" value="Ere-like"/>
    <property type="match status" value="1"/>
</dbReference>
<dbReference type="Gene3D" id="3.40.1660.10">
    <property type="entry name" value="EreA-like (biosynthetic domain)"/>
    <property type="match status" value="1"/>
</dbReference>
<reference evidence="1 2" key="1">
    <citation type="submission" date="2017-08" db="EMBL/GenBank/DDBJ databases">
        <title>The complete genome sequence of Nocardiopsis gilva YIM 90087.</title>
        <authorList>
            <person name="Yin M."/>
            <person name="Tang S."/>
        </authorList>
    </citation>
    <scope>NUCLEOTIDE SEQUENCE [LARGE SCALE GENOMIC DNA]</scope>
    <source>
        <strain evidence="1 2">YIM 90087</strain>
    </source>
</reference>
<keyword evidence="2" id="KW-1185">Reference proteome</keyword>
<dbReference type="EMBL" id="CP022753">
    <property type="protein sequence ID" value="ASU84779.1"/>
    <property type="molecule type" value="Genomic_DNA"/>
</dbReference>
<dbReference type="Gene3D" id="3.30.1870.10">
    <property type="entry name" value="EreA-like, domain 2"/>
    <property type="match status" value="1"/>
</dbReference>
<dbReference type="Gene3D" id="1.20.1440.30">
    <property type="entry name" value="Biosynthetic Protein domain"/>
    <property type="match status" value="1"/>
</dbReference>
<evidence type="ECO:0000313" key="1">
    <source>
        <dbReference type="EMBL" id="ASU84779.1"/>
    </source>
</evidence>
<sequence length="402" mass="44425">MHAALASFLHSLPTQPRLLGLGEPMHGEEAFPRLRNRVFQYLVQHEGYRSIAIESDCVAGLMVDDYIAGGAGSLDDVMKRGFSHGFGESAANRELVEWMRDYNRGRPAEDRLRFFGFDAPTEITGAPSPRPVLTTLYDYLAPHVDIDRRPCTFDAIDALIGDDERWTNPDAMMDPSQSVGSSSDVAKLRLITDDLLALLTSESPHLVSATSPTDWRLAHFHGRTAAGLLRYHATMADTSPTRWQRLMSLRDAMMSDNLTAIAANQARQGPTLVFAHNLHLQRHRSDCQMGDQTLEWWSAGAIIDPRIGDHYAFIASALGSAQHHGVDTPSEDTLEGILCTLPEGHYVLDSRRLAAALDAMESEPTRRPDQRTGDGYFFALEPDHLVETDGVIFTKNIASSSA</sequence>
<dbReference type="GO" id="GO:0046677">
    <property type="term" value="P:response to antibiotic"/>
    <property type="evidence" value="ECO:0007669"/>
    <property type="project" value="InterPro"/>
</dbReference>
<gene>
    <name evidence="1" type="ORF">CDO52_19995</name>
</gene>
<dbReference type="Pfam" id="PF05139">
    <property type="entry name" value="Erythro_esteras"/>
    <property type="match status" value="1"/>
</dbReference>
<dbReference type="AlphaFoldDB" id="A0A223S9L8"/>
<dbReference type="RefSeq" id="WP_017619327.1">
    <property type="nucleotide sequence ID" value="NZ_ANBG01000236.1"/>
</dbReference>
<protein>
    <submittedName>
        <fullName evidence="1">Erythromycin esterase</fullName>
    </submittedName>
</protein>
<dbReference type="InterPro" id="IPR007815">
    <property type="entry name" value="Emycin_Estase"/>
</dbReference>
<evidence type="ECO:0000313" key="2">
    <source>
        <dbReference type="Proteomes" id="UP000215005"/>
    </source>
</evidence>
<dbReference type="KEGG" id="ngv:CDO52_19995"/>
<dbReference type="PANTHER" id="PTHR31299:SF0">
    <property type="entry name" value="ESTERASE, PUTATIVE (AFU_ORTHOLOGUE AFUA_1G05850)-RELATED"/>
    <property type="match status" value="1"/>
</dbReference>
<dbReference type="PANTHER" id="PTHR31299">
    <property type="entry name" value="ESTERASE, PUTATIVE (AFU_ORTHOLOGUE AFUA_1G05850)-RELATED"/>
    <property type="match status" value="1"/>
</dbReference>
<name>A0A223S9L8_9ACTN</name>
<dbReference type="SUPFAM" id="SSF159501">
    <property type="entry name" value="EreA/ChaN-like"/>
    <property type="match status" value="1"/>
</dbReference>
<dbReference type="InterPro" id="IPR014622">
    <property type="entry name" value="UCP036794_erythomycin"/>
</dbReference>
<accession>A0A223S9L8</accession>
<proteinExistence type="predicted"/>
<dbReference type="PIRSF" id="PIRSF036794">
    <property type="entry name" value="UCP_erythr_ester"/>
    <property type="match status" value="1"/>
</dbReference>
<dbReference type="Proteomes" id="UP000215005">
    <property type="component" value="Chromosome"/>
</dbReference>